<dbReference type="EnsemblPlants" id="AES64011">
    <property type="protein sequence ID" value="AES64011"/>
    <property type="gene ID" value="MTR_2g015810"/>
</dbReference>
<protein>
    <submittedName>
        <fullName evidence="1 2">Uncharacterized protein</fullName>
    </submittedName>
</protein>
<evidence type="ECO:0000313" key="1">
    <source>
        <dbReference type="EMBL" id="AES64011.1"/>
    </source>
</evidence>
<dbReference type="Proteomes" id="UP000002051">
    <property type="component" value="Chromosome 2"/>
</dbReference>
<sequence>MGFSNTPRSHPAFFGLWSVNRTSRPAALYRLGKQNIAKQNKGPTHVWIEKTTDLENLSSLKLFPGNYYSIKPTN</sequence>
<gene>
    <name evidence="1" type="ordered locus">MTR_2g015810</name>
</gene>
<reference evidence="1 3" key="1">
    <citation type="journal article" date="2011" name="Nature">
        <title>The Medicago genome provides insight into the evolution of rhizobial symbioses.</title>
        <authorList>
            <person name="Young N.D."/>
            <person name="Debelle F."/>
            <person name="Oldroyd G.E."/>
            <person name="Geurts R."/>
            <person name="Cannon S.B."/>
            <person name="Udvardi M.K."/>
            <person name="Benedito V.A."/>
            <person name="Mayer K.F."/>
            <person name="Gouzy J."/>
            <person name="Schoof H."/>
            <person name="Van de Peer Y."/>
            <person name="Proost S."/>
            <person name="Cook D.R."/>
            <person name="Meyers B.C."/>
            <person name="Spannagl M."/>
            <person name="Cheung F."/>
            <person name="De Mita S."/>
            <person name="Krishnakumar V."/>
            <person name="Gundlach H."/>
            <person name="Zhou S."/>
            <person name="Mudge J."/>
            <person name="Bharti A.K."/>
            <person name="Murray J.D."/>
            <person name="Naoumkina M.A."/>
            <person name="Rosen B."/>
            <person name="Silverstein K.A."/>
            <person name="Tang H."/>
            <person name="Rombauts S."/>
            <person name="Zhao P.X."/>
            <person name="Zhou P."/>
            <person name="Barbe V."/>
            <person name="Bardou P."/>
            <person name="Bechner M."/>
            <person name="Bellec A."/>
            <person name="Berger A."/>
            <person name="Berges H."/>
            <person name="Bidwell S."/>
            <person name="Bisseling T."/>
            <person name="Choisne N."/>
            <person name="Couloux A."/>
            <person name="Denny R."/>
            <person name="Deshpande S."/>
            <person name="Dai X."/>
            <person name="Doyle J.J."/>
            <person name="Dudez A.M."/>
            <person name="Farmer A.D."/>
            <person name="Fouteau S."/>
            <person name="Franken C."/>
            <person name="Gibelin C."/>
            <person name="Gish J."/>
            <person name="Goldstein S."/>
            <person name="Gonzalez A.J."/>
            <person name="Green P.J."/>
            <person name="Hallab A."/>
            <person name="Hartog M."/>
            <person name="Hua A."/>
            <person name="Humphray S.J."/>
            <person name="Jeong D.H."/>
            <person name="Jing Y."/>
            <person name="Jocker A."/>
            <person name="Kenton S.M."/>
            <person name="Kim D.J."/>
            <person name="Klee K."/>
            <person name="Lai H."/>
            <person name="Lang C."/>
            <person name="Lin S."/>
            <person name="Macmil S.L."/>
            <person name="Magdelenat G."/>
            <person name="Matthews L."/>
            <person name="McCorrison J."/>
            <person name="Monaghan E.L."/>
            <person name="Mun J.H."/>
            <person name="Najar F.Z."/>
            <person name="Nicholson C."/>
            <person name="Noirot C."/>
            <person name="O'Bleness M."/>
            <person name="Paule C.R."/>
            <person name="Poulain J."/>
            <person name="Prion F."/>
            <person name="Qin B."/>
            <person name="Qu C."/>
            <person name="Retzel E.F."/>
            <person name="Riddle C."/>
            <person name="Sallet E."/>
            <person name="Samain S."/>
            <person name="Samson N."/>
            <person name="Sanders I."/>
            <person name="Saurat O."/>
            <person name="Scarpelli C."/>
            <person name="Schiex T."/>
            <person name="Segurens B."/>
            <person name="Severin A.J."/>
            <person name="Sherrier D.J."/>
            <person name="Shi R."/>
            <person name="Sims S."/>
            <person name="Singer S.R."/>
            <person name="Sinharoy S."/>
            <person name="Sterck L."/>
            <person name="Viollet A."/>
            <person name="Wang B.B."/>
            <person name="Wang K."/>
            <person name="Wang M."/>
            <person name="Wang X."/>
            <person name="Warfsmann J."/>
            <person name="Weissenbach J."/>
            <person name="White D.D."/>
            <person name="White J.D."/>
            <person name="Wiley G.B."/>
            <person name="Wincker P."/>
            <person name="Xing Y."/>
            <person name="Yang L."/>
            <person name="Yao Z."/>
            <person name="Ying F."/>
            <person name="Zhai J."/>
            <person name="Zhou L."/>
            <person name="Zuber A."/>
            <person name="Denarie J."/>
            <person name="Dixon R.A."/>
            <person name="May G.D."/>
            <person name="Schwartz D.C."/>
            <person name="Rogers J."/>
            <person name="Quetier F."/>
            <person name="Town C.D."/>
            <person name="Roe B.A."/>
        </authorList>
    </citation>
    <scope>NUCLEOTIDE SEQUENCE [LARGE SCALE GENOMIC DNA]</scope>
    <source>
        <strain evidence="1">A17</strain>
        <strain evidence="2 3">cv. Jemalong A17</strain>
    </source>
</reference>
<dbReference type="AlphaFoldDB" id="G7ILI1"/>
<name>G7ILI1_MEDTR</name>
<evidence type="ECO:0000313" key="2">
    <source>
        <dbReference type="EnsemblPlants" id="AES64011"/>
    </source>
</evidence>
<accession>G7ILI1</accession>
<evidence type="ECO:0000313" key="3">
    <source>
        <dbReference type="Proteomes" id="UP000002051"/>
    </source>
</evidence>
<dbReference type="PaxDb" id="3880-AES64011"/>
<organism evidence="1 3">
    <name type="scientific">Medicago truncatula</name>
    <name type="common">Barrel medic</name>
    <name type="synonym">Medicago tribuloides</name>
    <dbReference type="NCBI Taxonomy" id="3880"/>
    <lineage>
        <taxon>Eukaryota</taxon>
        <taxon>Viridiplantae</taxon>
        <taxon>Streptophyta</taxon>
        <taxon>Embryophyta</taxon>
        <taxon>Tracheophyta</taxon>
        <taxon>Spermatophyta</taxon>
        <taxon>Magnoliopsida</taxon>
        <taxon>eudicotyledons</taxon>
        <taxon>Gunneridae</taxon>
        <taxon>Pentapetalae</taxon>
        <taxon>rosids</taxon>
        <taxon>fabids</taxon>
        <taxon>Fabales</taxon>
        <taxon>Fabaceae</taxon>
        <taxon>Papilionoideae</taxon>
        <taxon>50 kb inversion clade</taxon>
        <taxon>NPAAA clade</taxon>
        <taxon>Hologalegina</taxon>
        <taxon>IRL clade</taxon>
        <taxon>Trifolieae</taxon>
        <taxon>Medicago</taxon>
    </lineage>
</organism>
<dbReference type="EMBL" id="CM001218">
    <property type="protein sequence ID" value="AES64011.1"/>
    <property type="molecule type" value="Genomic_DNA"/>
</dbReference>
<proteinExistence type="predicted"/>
<reference evidence="2" key="3">
    <citation type="submission" date="2015-04" db="UniProtKB">
        <authorList>
            <consortium name="EnsemblPlants"/>
        </authorList>
    </citation>
    <scope>IDENTIFICATION</scope>
    <source>
        <strain evidence="2">cv. Jemalong A17</strain>
    </source>
</reference>
<reference evidence="1 3" key="2">
    <citation type="journal article" date="2014" name="BMC Genomics">
        <title>An improved genome release (version Mt4.0) for the model legume Medicago truncatula.</title>
        <authorList>
            <person name="Tang H."/>
            <person name="Krishnakumar V."/>
            <person name="Bidwell S."/>
            <person name="Rosen B."/>
            <person name="Chan A."/>
            <person name="Zhou S."/>
            <person name="Gentzbittel L."/>
            <person name="Childs K.L."/>
            <person name="Yandell M."/>
            <person name="Gundlach H."/>
            <person name="Mayer K.F."/>
            <person name="Schwartz D.C."/>
            <person name="Town C.D."/>
        </authorList>
    </citation>
    <scope>GENOME REANNOTATION</scope>
    <source>
        <strain evidence="2 3">cv. Jemalong A17</strain>
    </source>
</reference>
<dbReference type="HOGENOM" id="CLU_2691444_0_0_1"/>
<keyword evidence="3" id="KW-1185">Reference proteome</keyword>